<evidence type="ECO:0000313" key="1">
    <source>
        <dbReference type="EMBL" id="CAG8435535.1"/>
    </source>
</evidence>
<dbReference type="EMBL" id="CAJVPP010000024">
    <property type="protein sequence ID" value="CAG8435535.1"/>
    <property type="molecule type" value="Genomic_DNA"/>
</dbReference>
<proteinExistence type="predicted"/>
<organism evidence="1 2">
    <name type="scientific">Funneliformis mosseae</name>
    <name type="common">Endomycorrhizal fungus</name>
    <name type="synonym">Glomus mosseae</name>
    <dbReference type="NCBI Taxonomy" id="27381"/>
    <lineage>
        <taxon>Eukaryota</taxon>
        <taxon>Fungi</taxon>
        <taxon>Fungi incertae sedis</taxon>
        <taxon>Mucoromycota</taxon>
        <taxon>Glomeromycotina</taxon>
        <taxon>Glomeromycetes</taxon>
        <taxon>Glomerales</taxon>
        <taxon>Glomeraceae</taxon>
        <taxon>Funneliformis</taxon>
    </lineage>
</organism>
<reference evidence="1" key="1">
    <citation type="submission" date="2021-06" db="EMBL/GenBank/DDBJ databases">
        <authorList>
            <person name="Kallberg Y."/>
            <person name="Tangrot J."/>
            <person name="Rosling A."/>
        </authorList>
    </citation>
    <scope>NUCLEOTIDE SEQUENCE</scope>
    <source>
        <strain evidence="1">87-6 pot B 2015</strain>
    </source>
</reference>
<dbReference type="Proteomes" id="UP000789375">
    <property type="component" value="Unassembled WGS sequence"/>
</dbReference>
<protein>
    <submittedName>
        <fullName evidence="1">7792_t:CDS:1</fullName>
    </submittedName>
</protein>
<comment type="caution">
    <text evidence="1">The sequence shown here is derived from an EMBL/GenBank/DDBJ whole genome shotgun (WGS) entry which is preliminary data.</text>
</comment>
<sequence>MNPDYQEVQREIKKNGIYTPDFYEELALQCMNANPELRPTAEEKLQESQQKVSMVRSKFEEADEHIPNIKPTLMNYNFDIHKSKQLD</sequence>
<name>A0A9N8V0T3_FUNMO</name>
<gene>
    <name evidence="1" type="ORF">FMOSSE_LOCUS269</name>
</gene>
<evidence type="ECO:0000313" key="2">
    <source>
        <dbReference type="Proteomes" id="UP000789375"/>
    </source>
</evidence>
<dbReference type="AlphaFoldDB" id="A0A9N8V0T3"/>
<keyword evidence="2" id="KW-1185">Reference proteome</keyword>
<accession>A0A9N8V0T3</accession>